<sequence>MGQDVKIDLDPAFVIKAEELAVLNYLRADHPKPLLLEWINRGTDQKMQRSSIEMLLRTLSHDEVSPSVARLHHSSGLRATFASSQDRDEFAQAFARARAELGVAKRHLVAALFDRRRDAERVVADLRDAGIPADSISLLWRAGEFEDEPGSRVQGHSKRSVAAAAAGGGLAGAMLGVAILTIPGVGLVAAAGAIAASSLSSVAAVSAIIGATGGAMARMLTDHDVDGREANYIERQIRQGKIFVSIDTRIAEGQKDLARKIILSNGGKATG</sequence>
<dbReference type="PANTHER" id="PTHR36109">
    <property type="entry name" value="MEMBRANE PROTEIN-RELATED"/>
    <property type="match status" value="1"/>
</dbReference>
<dbReference type="PANTHER" id="PTHR36109:SF2">
    <property type="entry name" value="MEMBRANE PROTEIN"/>
    <property type="match status" value="1"/>
</dbReference>
<reference evidence="3" key="1">
    <citation type="submission" date="2017-02" db="EMBL/GenBank/DDBJ databases">
        <authorList>
            <person name="Varghese N."/>
            <person name="Submissions S."/>
        </authorList>
    </citation>
    <scope>NUCLEOTIDE SEQUENCE [LARGE SCALE GENOMIC DNA]</scope>
    <source>
        <strain evidence="3">SM117</strain>
    </source>
</reference>
<dbReference type="AlphaFoldDB" id="A0A1U6HKL5"/>
<evidence type="ECO:0000256" key="1">
    <source>
        <dbReference type="SAM" id="Phobius"/>
    </source>
</evidence>
<name>A0A1U6HKL5_9SPHN</name>
<evidence type="ECO:0008006" key="4">
    <source>
        <dbReference type="Google" id="ProtNLM"/>
    </source>
</evidence>
<dbReference type="STRING" id="428990.SAMN06295987_102648"/>
<gene>
    <name evidence="2" type="ORF">SAMN06295987_102648</name>
</gene>
<accession>A0A1U6HKL5</accession>
<dbReference type="Proteomes" id="UP000190989">
    <property type="component" value="Unassembled WGS sequence"/>
</dbReference>
<evidence type="ECO:0000313" key="3">
    <source>
        <dbReference type="Proteomes" id="UP000190989"/>
    </source>
</evidence>
<protein>
    <recommendedName>
        <fullName evidence="4">DUF1269 domain-containing protein</fullName>
    </recommendedName>
</protein>
<dbReference type="InterPro" id="IPR052948">
    <property type="entry name" value="Low_temp-induced_all0457"/>
</dbReference>
<keyword evidence="1" id="KW-1133">Transmembrane helix</keyword>
<keyword evidence="3" id="KW-1185">Reference proteome</keyword>
<keyword evidence="1" id="KW-0472">Membrane</keyword>
<organism evidence="2 3">
    <name type="scientific">Novosphingobium mathurense</name>
    <dbReference type="NCBI Taxonomy" id="428990"/>
    <lineage>
        <taxon>Bacteria</taxon>
        <taxon>Pseudomonadati</taxon>
        <taxon>Pseudomonadota</taxon>
        <taxon>Alphaproteobacteria</taxon>
        <taxon>Sphingomonadales</taxon>
        <taxon>Sphingomonadaceae</taxon>
        <taxon>Novosphingobium</taxon>
    </lineage>
</organism>
<evidence type="ECO:0000313" key="2">
    <source>
        <dbReference type="EMBL" id="SLJ96354.1"/>
    </source>
</evidence>
<keyword evidence="1" id="KW-0812">Transmembrane</keyword>
<feature type="transmembrane region" description="Helical" evidence="1">
    <location>
        <begin position="188"/>
        <end position="211"/>
    </location>
</feature>
<feature type="transmembrane region" description="Helical" evidence="1">
    <location>
        <begin position="161"/>
        <end position="182"/>
    </location>
</feature>
<proteinExistence type="predicted"/>
<dbReference type="EMBL" id="FVZE01000002">
    <property type="protein sequence ID" value="SLJ96354.1"/>
    <property type="molecule type" value="Genomic_DNA"/>
</dbReference>